<evidence type="ECO:0000313" key="2">
    <source>
        <dbReference type="EMBL" id="REG99647.1"/>
    </source>
</evidence>
<keyword evidence="2" id="KW-0255">Endonuclease</keyword>
<proteinExistence type="predicted"/>
<keyword evidence="2" id="KW-0540">Nuclease</keyword>
<dbReference type="InterPro" id="IPR052906">
    <property type="entry name" value="Type_IV_Methyl-Rstrct_Enzyme"/>
</dbReference>
<evidence type="ECO:0000259" key="1">
    <source>
        <dbReference type="Pfam" id="PF04471"/>
    </source>
</evidence>
<dbReference type="InterPro" id="IPR007560">
    <property type="entry name" value="Restrct_endonuc_IV_Mrr"/>
</dbReference>
<dbReference type="Pfam" id="PF04471">
    <property type="entry name" value="Mrr_cat"/>
    <property type="match status" value="1"/>
</dbReference>
<reference evidence="2 3" key="1">
    <citation type="submission" date="2018-08" db="EMBL/GenBank/DDBJ databases">
        <title>Genomic Encyclopedia of Archaeal and Bacterial Type Strains, Phase II (KMG-II): from individual species to whole genera.</title>
        <authorList>
            <person name="Goeker M."/>
        </authorList>
    </citation>
    <scope>NUCLEOTIDE SEQUENCE [LARGE SCALE GENOMIC DNA]</scope>
    <source>
        <strain evidence="2 3">DSM 100880</strain>
    </source>
</reference>
<dbReference type="EMBL" id="QUNI01000004">
    <property type="protein sequence ID" value="REG99647.1"/>
    <property type="molecule type" value="Genomic_DNA"/>
</dbReference>
<protein>
    <submittedName>
        <fullName evidence="2">Restriction endonuclease</fullName>
    </submittedName>
</protein>
<dbReference type="GO" id="GO:0015666">
    <property type="term" value="F:restriction endodeoxyribonuclease activity"/>
    <property type="evidence" value="ECO:0007669"/>
    <property type="project" value="TreeGrafter"/>
</dbReference>
<dbReference type="InterPro" id="IPR011856">
    <property type="entry name" value="tRNA_endonuc-like_dom_sf"/>
</dbReference>
<gene>
    <name evidence="2" type="ORF">C8P67_104277</name>
</gene>
<dbReference type="Gene3D" id="3.40.1350.10">
    <property type="match status" value="1"/>
</dbReference>
<evidence type="ECO:0000313" key="3">
    <source>
        <dbReference type="Proteomes" id="UP000257136"/>
    </source>
</evidence>
<dbReference type="PANTHER" id="PTHR30015">
    <property type="entry name" value="MRR RESTRICTION SYSTEM PROTEIN"/>
    <property type="match status" value="1"/>
</dbReference>
<accession>A0A3E0EN42</accession>
<dbReference type="SUPFAM" id="SSF52980">
    <property type="entry name" value="Restriction endonuclease-like"/>
    <property type="match status" value="1"/>
</dbReference>
<sequence length="251" mass="29169">MALKSISENKFNNYEFERFPTFAAVEHYWYADDETNIIGTVLLDNYDKDWSYVILAKEENGSYALVDVSVSIESDTKAIHQITSKMRESARIGKIEKILYHSTLFDSKSVTIINDMDEVVKNYFKRNPTKLYEMHPRKFEELIASIFKDLGFDVELTKATRDGGRDIIANIRTAATNFLAYVECKRYSPDHKIDVGIIRDVAGVQYLDRPSKSIIVTTSYFTKDAQETAKKIENQLDLKDFNDIKYWLERY</sequence>
<dbReference type="PANTHER" id="PTHR30015:SF7">
    <property type="entry name" value="TYPE IV METHYL-DIRECTED RESTRICTION ENZYME ECOKMRR"/>
    <property type="match status" value="1"/>
</dbReference>
<keyword evidence="3" id="KW-1185">Reference proteome</keyword>
<dbReference type="OrthoDB" id="9803736at2"/>
<dbReference type="InterPro" id="IPR011335">
    <property type="entry name" value="Restrct_endonuc-II-like"/>
</dbReference>
<dbReference type="AlphaFoldDB" id="A0A3E0EN42"/>
<comment type="caution">
    <text evidence="2">The sequence shown here is derived from an EMBL/GenBank/DDBJ whole genome shotgun (WGS) entry which is preliminary data.</text>
</comment>
<keyword evidence="2" id="KW-0378">Hydrolase</keyword>
<name>A0A3E0EN42_9FLAO</name>
<organism evidence="2 3">
    <name type="scientific">Flavobacterium aquicola</name>
    <dbReference type="NCBI Taxonomy" id="1682742"/>
    <lineage>
        <taxon>Bacteria</taxon>
        <taxon>Pseudomonadati</taxon>
        <taxon>Bacteroidota</taxon>
        <taxon>Flavobacteriia</taxon>
        <taxon>Flavobacteriales</taxon>
        <taxon>Flavobacteriaceae</taxon>
        <taxon>Flavobacterium</taxon>
    </lineage>
</organism>
<dbReference type="Proteomes" id="UP000257136">
    <property type="component" value="Unassembled WGS sequence"/>
</dbReference>
<dbReference type="GO" id="GO:0003677">
    <property type="term" value="F:DNA binding"/>
    <property type="evidence" value="ECO:0007669"/>
    <property type="project" value="InterPro"/>
</dbReference>
<dbReference type="RefSeq" id="WP_115812451.1">
    <property type="nucleotide sequence ID" value="NZ_QUNI01000004.1"/>
</dbReference>
<dbReference type="GO" id="GO:0009307">
    <property type="term" value="P:DNA restriction-modification system"/>
    <property type="evidence" value="ECO:0007669"/>
    <property type="project" value="InterPro"/>
</dbReference>
<feature type="domain" description="Restriction endonuclease type IV Mrr" evidence="1">
    <location>
        <begin position="132"/>
        <end position="247"/>
    </location>
</feature>